<evidence type="ECO:0000256" key="1">
    <source>
        <dbReference type="SAM" id="Phobius"/>
    </source>
</evidence>
<name>A0A090MSR7_STRRB</name>
<accession>A0A090MSR7</accession>
<protein>
    <submittedName>
        <fullName evidence="2 4">Uncharacterized protein</fullName>
    </submittedName>
</protein>
<evidence type="ECO:0000313" key="2">
    <source>
        <dbReference type="EMBL" id="CEF61343.1"/>
    </source>
</evidence>
<reference evidence="2" key="2">
    <citation type="submission" date="2014-09" db="EMBL/GenBank/DDBJ databases">
        <authorList>
            <person name="Aslett A.Martin."/>
        </authorList>
    </citation>
    <scope>NUCLEOTIDE SEQUENCE</scope>
    <source>
        <strain evidence="2">ED321 Heterogonic</strain>
    </source>
</reference>
<keyword evidence="1" id="KW-1133">Transmembrane helix</keyword>
<gene>
    <name evidence="2 4 5" type="ORF">SRAE_0000046900</name>
</gene>
<keyword evidence="1" id="KW-0472">Membrane</keyword>
<proteinExistence type="predicted"/>
<evidence type="ECO:0000313" key="4">
    <source>
        <dbReference type="WBParaSite" id="SRAE_0000046900.1"/>
    </source>
</evidence>
<dbReference type="WBParaSite" id="SRAE_0000046900.1">
    <property type="protein sequence ID" value="SRAE_0000046900.1"/>
    <property type="gene ID" value="WBGene00256213"/>
</dbReference>
<dbReference type="RefSeq" id="XP_024500552.1">
    <property type="nucleotide sequence ID" value="XM_024646362.1"/>
</dbReference>
<reference evidence="4" key="3">
    <citation type="submission" date="2020-12" db="UniProtKB">
        <authorList>
            <consortium name="WormBaseParasite"/>
        </authorList>
    </citation>
    <scope>IDENTIFICATION</scope>
</reference>
<dbReference type="EMBL" id="LN609407">
    <property type="protein sequence ID" value="CEF61343.1"/>
    <property type="molecule type" value="Genomic_DNA"/>
</dbReference>
<dbReference type="CTD" id="36373711"/>
<reference evidence="3" key="1">
    <citation type="submission" date="2014-09" db="EMBL/GenBank/DDBJ databases">
        <authorList>
            <person name="Martin A.A."/>
        </authorList>
    </citation>
    <scope>NUCLEOTIDE SEQUENCE</scope>
    <source>
        <strain evidence="3">ED321</strain>
    </source>
</reference>
<dbReference type="Proteomes" id="UP000035682">
    <property type="component" value="Unplaced"/>
</dbReference>
<feature type="transmembrane region" description="Helical" evidence="1">
    <location>
        <begin position="17"/>
        <end position="37"/>
    </location>
</feature>
<dbReference type="AlphaFoldDB" id="A0A090MSR7"/>
<dbReference type="GeneID" id="36373711"/>
<organism evidence="2">
    <name type="scientific">Strongyloides ratti</name>
    <name type="common">Parasitic roundworm</name>
    <dbReference type="NCBI Taxonomy" id="34506"/>
    <lineage>
        <taxon>Eukaryota</taxon>
        <taxon>Metazoa</taxon>
        <taxon>Ecdysozoa</taxon>
        <taxon>Nematoda</taxon>
        <taxon>Chromadorea</taxon>
        <taxon>Rhabditida</taxon>
        <taxon>Tylenchina</taxon>
        <taxon>Panagrolaimomorpha</taxon>
        <taxon>Strongyloidoidea</taxon>
        <taxon>Strongyloididae</taxon>
        <taxon>Strongyloides</taxon>
    </lineage>
</organism>
<evidence type="ECO:0000313" key="5">
    <source>
        <dbReference type="WormBase" id="SRAE_0000046900"/>
    </source>
</evidence>
<keyword evidence="1" id="KW-0812">Transmembrane</keyword>
<evidence type="ECO:0000313" key="3">
    <source>
        <dbReference type="Proteomes" id="UP000035682"/>
    </source>
</evidence>
<dbReference type="WormBase" id="SRAE_0000046900">
    <property type="protein sequence ID" value="SRP11656"/>
    <property type="gene ID" value="WBGene00256213"/>
</dbReference>
<keyword evidence="3" id="KW-1185">Reference proteome</keyword>
<sequence>MCQVPATFGLSNILENLIIMVLSILFSHFYQYLLYCWRNRRTSTAQPTQPATPIITEPFMDNHSSLELPEYRDIRLV</sequence>